<feature type="compositionally biased region" description="Basic and acidic residues" evidence="1">
    <location>
        <begin position="280"/>
        <end position="289"/>
    </location>
</feature>
<name>A0A6L2N362_TANCI</name>
<sequence>MMDLISCYSQYSTQVTESTSSSTSCSNYKPSSSCIISPPNNNNNIIPSIQTAVASLYKTTLTNNNHHYITITWYRNTTTQGIQITTTTHHNTITTTIFRLNTLTHTHARLFRKKKGSKTLEINDARFEIYYDLSSAVYGAGTGAGAEPVEGYYILVIIDSEVALFLGDMYEEHVVKKLKMNKLVGKYGLVCRKEHFSGNTVYVTKARFSDKANWHDIMIRCTGEHDGLKNPNLLVYIDKRVVIRVKRLQWNFRGNQTIFLDGLLVDLMWDVHDWFFHSDSDPGSGREPDSGPGSESGSGHAVFMFRTRSGLDSRLWLEEKIVKSDHQKNGFSLLIYATKS</sequence>
<accession>A0A6L2N362</accession>
<protein>
    <submittedName>
        <fullName evidence="2">Uncharacterized protein</fullName>
    </submittedName>
</protein>
<organism evidence="2">
    <name type="scientific">Tanacetum cinerariifolium</name>
    <name type="common">Dalmatian daisy</name>
    <name type="synonym">Chrysanthemum cinerariifolium</name>
    <dbReference type="NCBI Taxonomy" id="118510"/>
    <lineage>
        <taxon>Eukaryota</taxon>
        <taxon>Viridiplantae</taxon>
        <taxon>Streptophyta</taxon>
        <taxon>Embryophyta</taxon>
        <taxon>Tracheophyta</taxon>
        <taxon>Spermatophyta</taxon>
        <taxon>Magnoliopsida</taxon>
        <taxon>eudicotyledons</taxon>
        <taxon>Gunneridae</taxon>
        <taxon>Pentapetalae</taxon>
        <taxon>asterids</taxon>
        <taxon>campanulids</taxon>
        <taxon>Asterales</taxon>
        <taxon>Asteraceae</taxon>
        <taxon>Asteroideae</taxon>
        <taxon>Anthemideae</taxon>
        <taxon>Anthemidinae</taxon>
        <taxon>Tanacetum</taxon>
    </lineage>
</organism>
<dbReference type="Pfam" id="PF05910">
    <property type="entry name" value="DUF868"/>
    <property type="match status" value="1"/>
</dbReference>
<evidence type="ECO:0000313" key="2">
    <source>
        <dbReference type="EMBL" id="GEU79887.1"/>
    </source>
</evidence>
<proteinExistence type="predicted"/>
<feature type="compositionally biased region" description="Low complexity" evidence="1">
    <location>
        <begin position="290"/>
        <end position="299"/>
    </location>
</feature>
<dbReference type="InterPro" id="IPR008586">
    <property type="entry name" value="DUF868_pln"/>
</dbReference>
<feature type="region of interest" description="Disordered" evidence="1">
    <location>
        <begin position="280"/>
        <end position="299"/>
    </location>
</feature>
<comment type="caution">
    <text evidence="2">The sequence shown here is derived from an EMBL/GenBank/DDBJ whole genome shotgun (WGS) entry which is preliminary data.</text>
</comment>
<dbReference type="EMBL" id="BKCJ010007967">
    <property type="protein sequence ID" value="GEU79887.1"/>
    <property type="molecule type" value="Genomic_DNA"/>
</dbReference>
<evidence type="ECO:0000256" key="1">
    <source>
        <dbReference type="SAM" id="MobiDB-lite"/>
    </source>
</evidence>
<reference evidence="2" key="1">
    <citation type="journal article" date="2019" name="Sci. Rep.">
        <title>Draft genome of Tanacetum cinerariifolium, the natural source of mosquito coil.</title>
        <authorList>
            <person name="Yamashiro T."/>
            <person name="Shiraishi A."/>
            <person name="Satake H."/>
            <person name="Nakayama K."/>
        </authorList>
    </citation>
    <scope>NUCLEOTIDE SEQUENCE</scope>
</reference>
<gene>
    <name evidence="2" type="ORF">Tci_051865</name>
</gene>
<dbReference type="PANTHER" id="PTHR31972">
    <property type="entry name" value="EXPRESSED PROTEIN"/>
    <property type="match status" value="1"/>
</dbReference>
<dbReference type="AlphaFoldDB" id="A0A6L2N362"/>
<dbReference type="PANTHER" id="PTHR31972:SF48">
    <property type="entry name" value="OS04G0407500 PROTEIN"/>
    <property type="match status" value="1"/>
</dbReference>